<keyword evidence="1" id="KW-0812">Transmembrane</keyword>
<evidence type="ECO:0000313" key="3">
    <source>
        <dbReference type="EMBL" id="PKC55968.1"/>
    </source>
</evidence>
<evidence type="ECO:0000313" key="2">
    <source>
        <dbReference type="EMBL" id="PKB99270.1"/>
    </source>
</evidence>
<evidence type="ECO:0000313" key="4">
    <source>
        <dbReference type="Proteomes" id="UP000232688"/>
    </source>
</evidence>
<name>A0A2N0NXH6_9GLOM</name>
<reference evidence="2 5" key="1">
    <citation type="submission" date="2016-04" db="EMBL/GenBank/DDBJ databases">
        <title>Genome analyses suggest a sexual origin of heterokaryosis in a supposedly ancient asexual fungus.</title>
        <authorList>
            <person name="Ropars J."/>
            <person name="Sedzielewska K."/>
            <person name="Noel J."/>
            <person name="Charron P."/>
            <person name="Farinelli L."/>
            <person name="Marton T."/>
            <person name="Kruger M."/>
            <person name="Pelin A."/>
            <person name="Brachmann A."/>
            <person name="Corradi N."/>
        </authorList>
    </citation>
    <scope>NUCLEOTIDE SEQUENCE [LARGE SCALE GENOMIC DNA]</scope>
    <source>
        <strain evidence="2 5">A5</strain>
    </source>
</reference>
<dbReference type="Proteomes" id="UP000232722">
    <property type="component" value="Unassembled WGS sequence"/>
</dbReference>
<keyword evidence="1" id="KW-1133">Transmembrane helix</keyword>
<comment type="caution">
    <text evidence="2">The sequence shown here is derived from an EMBL/GenBank/DDBJ whole genome shotgun (WGS) entry which is preliminary data.</text>
</comment>
<sequence>MRLAKEVQTLKEKPKRAFSSYKSLSEVLAKYGIDSNSTDSIPLFSLQTHKIQDSNKHFEHCVAEILVRLKNYGSLVMDSLEAMRNEYVVAILHTAINITRDSTGEELSMRPEYEVIGDESTRRVDFAIKVMELFLVCIFFTSLEVILMPYLICVTENKPERNLIEGFAENIKQLESSFQTNMRKRKRDDDDDFDYLYGIVTTARDWHFLLYTPEKISQGNKLPLSIEFSEDALNKDSVEYQTLRNGVKRVLDVVVGLLKDRACAEEEPERKRVRIEGYCSKK</sequence>
<dbReference type="VEuPathDB" id="FungiDB:RhiirFUN_016579"/>
<reference evidence="3 4" key="4">
    <citation type="submission" date="2017-10" db="EMBL/GenBank/DDBJ databases">
        <title>Genome analyses suggest a sexual origin of heterokaryosis in a supposedly ancient asexual fungus.</title>
        <authorList>
            <person name="Corradi N."/>
            <person name="Sedzielewska K."/>
            <person name="Noel J."/>
            <person name="Charron P."/>
            <person name="Farinelli L."/>
            <person name="Marton T."/>
            <person name="Kruger M."/>
            <person name="Pelin A."/>
            <person name="Brachmann A."/>
            <person name="Corradi N."/>
        </authorList>
    </citation>
    <scope>NUCLEOTIDE SEQUENCE [LARGE SCALE GENOMIC DNA]</scope>
    <source>
        <strain evidence="3 4">A1</strain>
    </source>
</reference>
<feature type="transmembrane region" description="Helical" evidence="1">
    <location>
        <begin position="130"/>
        <end position="152"/>
    </location>
</feature>
<keyword evidence="1" id="KW-0472">Membrane</keyword>
<gene>
    <name evidence="3" type="ORF">RhiirA1_429351</name>
    <name evidence="2" type="ORF">RhiirA5_366520</name>
</gene>
<feature type="non-terminal residue" evidence="2">
    <location>
        <position position="1"/>
    </location>
</feature>
<reference evidence="3 4" key="3">
    <citation type="submission" date="2017-10" db="EMBL/GenBank/DDBJ databases">
        <title>Extensive intraspecific genome diversity in a model arbuscular mycorrhizal fungus.</title>
        <authorList>
            <person name="Chen E.C.H."/>
            <person name="Morin E."/>
            <person name="Baudet D."/>
            <person name="Noel J."/>
            <person name="Ndikumana S."/>
            <person name="Charron P."/>
            <person name="St-Onge C."/>
            <person name="Giorgi J."/>
            <person name="Grigoriev I.V."/>
            <person name="Roux C."/>
            <person name="Martin F.M."/>
            <person name="Corradi N."/>
        </authorList>
    </citation>
    <scope>NUCLEOTIDE SEQUENCE [LARGE SCALE GENOMIC DNA]</scope>
    <source>
        <strain evidence="3 4">A1</strain>
    </source>
</reference>
<dbReference type="Proteomes" id="UP000232688">
    <property type="component" value="Unassembled WGS sequence"/>
</dbReference>
<evidence type="ECO:0000256" key="1">
    <source>
        <dbReference type="SAM" id="Phobius"/>
    </source>
</evidence>
<accession>A0A2N0NXH6</accession>
<organism evidence="2 5">
    <name type="scientific">Rhizophagus irregularis</name>
    <dbReference type="NCBI Taxonomy" id="588596"/>
    <lineage>
        <taxon>Eukaryota</taxon>
        <taxon>Fungi</taxon>
        <taxon>Fungi incertae sedis</taxon>
        <taxon>Mucoromycota</taxon>
        <taxon>Glomeromycotina</taxon>
        <taxon>Glomeromycetes</taxon>
        <taxon>Glomerales</taxon>
        <taxon>Glomeraceae</taxon>
        <taxon>Rhizophagus</taxon>
    </lineage>
</organism>
<dbReference type="EMBL" id="LLXH01002342">
    <property type="protein sequence ID" value="PKC55968.1"/>
    <property type="molecule type" value="Genomic_DNA"/>
</dbReference>
<protein>
    <submittedName>
        <fullName evidence="2">Uncharacterized protein</fullName>
    </submittedName>
</protein>
<proteinExistence type="predicted"/>
<reference evidence="2 5" key="2">
    <citation type="submission" date="2017-09" db="EMBL/GenBank/DDBJ databases">
        <title>Extensive intraspecific genome diversity in a model arbuscular mycorrhizal fungus.</title>
        <authorList>
            <person name="Chen E.C."/>
            <person name="Morin E."/>
            <person name="Beaudet D."/>
            <person name="Noel J."/>
            <person name="Ndikumana S."/>
            <person name="Charron P."/>
            <person name="St-Onge C."/>
            <person name="Giorgi J."/>
            <person name="Grigoriev I.V."/>
            <person name="Roux C."/>
            <person name="Martin F.M."/>
            <person name="Corradi N."/>
        </authorList>
    </citation>
    <scope>NUCLEOTIDE SEQUENCE [LARGE SCALE GENOMIC DNA]</scope>
    <source>
        <strain evidence="2 5">A5</strain>
    </source>
</reference>
<evidence type="ECO:0000313" key="5">
    <source>
        <dbReference type="Proteomes" id="UP000232722"/>
    </source>
</evidence>
<dbReference type="VEuPathDB" id="FungiDB:FUN_012924"/>
<dbReference type="AlphaFoldDB" id="A0A2N0NXH6"/>
<dbReference type="VEuPathDB" id="FungiDB:RhiirA1_429351"/>
<dbReference type="EMBL" id="LLXJ01002262">
    <property type="protein sequence ID" value="PKB99270.1"/>
    <property type="molecule type" value="Genomic_DNA"/>
</dbReference>